<accession>A0A0A8XUC9</accession>
<reference evidence="1" key="2">
    <citation type="journal article" date="2015" name="Data Brief">
        <title>Shoot transcriptome of the giant reed, Arundo donax.</title>
        <authorList>
            <person name="Barrero R.A."/>
            <person name="Guerrero F.D."/>
            <person name="Moolhuijzen P."/>
            <person name="Goolsby J.A."/>
            <person name="Tidwell J."/>
            <person name="Bellgard S.E."/>
            <person name="Bellgard M.I."/>
        </authorList>
    </citation>
    <scope>NUCLEOTIDE SEQUENCE</scope>
    <source>
        <tissue evidence="1">Shoot tissue taken approximately 20 cm above the soil surface</tissue>
    </source>
</reference>
<protein>
    <submittedName>
        <fullName evidence="1">Uncharacterized protein</fullName>
    </submittedName>
</protein>
<dbReference type="AlphaFoldDB" id="A0A0A8XUC9"/>
<reference evidence="1" key="1">
    <citation type="submission" date="2014-09" db="EMBL/GenBank/DDBJ databases">
        <authorList>
            <person name="Magalhaes I.L.F."/>
            <person name="Oliveira U."/>
            <person name="Santos F.R."/>
            <person name="Vidigal T.H.D.A."/>
            <person name="Brescovit A.D."/>
            <person name="Santos A.J."/>
        </authorList>
    </citation>
    <scope>NUCLEOTIDE SEQUENCE</scope>
    <source>
        <tissue evidence="1">Shoot tissue taken approximately 20 cm above the soil surface</tissue>
    </source>
</reference>
<dbReference type="EMBL" id="GBRH01281625">
    <property type="protein sequence ID" value="JAD16270.1"/>
    <property type="molecule type" value="Transcribed_RNA"/>
</dbReference>
<proteinExistence type="predicted"/>
<organism evidence="1">
    <name type="scientific">Arundo donax</name>
    <name type="common">Giant reed</name>
    <name type="synonym">Donax arundinaceus</name>
    <dbReference type="NCBI Taxonomy" id="35708"/>
    <lineage>
        <taxon>Eukaryota</taxon>
        <taxon>Viridiplantae</taxon>
        <taxon>Streptophyta</taxon>
        <taxon>Embryophyta</taxon>
        <taxon>Tracheophyta</taxon>
        <taxon>Spermatophyta</taxon>
        <taxon>Magnoliopsida</taxon>
        <taxon>Liliopsida</taxon>
        <taxon>Poales</taxon>
        <taxon>Poaceae</taxon>
        <taxon>PACMAD clade</taxon>
        <taxon>Arundinoideae</taxon>
        <taxon>Arundineae</taxon>
        <taxon>Arundo</taxon>
    </lineage>
</organism>
<sequence>MSLPPQGQSATPSCYDLKFDAPILMFWPSI</sequence>
<name>A0A0A8XUC9_ARUDO</name>
<evidence type="ECO:0000313" key="1">
    <source>
        <dbReference type="EMBL" id="JAD16270.1"/>
    </source>
</evidence>